<comment type="function">
    <text evidence="10">Component of the eukaryotic translation initiation factor 3 (eIF-3) complex, which is involved in protein synthesis and, together with other initiation factors, stimulates binding of mRNA and methionyl-tRNAi to the 40S ribosome.</text>
</comment>
<dbReference type="InterPro" id="IPR035979">
    <property type="entry name" value="RBD_domain_sf"/>
</dbReference>
<dbReference type="PANTHER" id="PTHR14068:SF0">
    <property type="entry name" value="EUKARYOTIC TRANSLATION INITIATION FACTOR 3 SUBUNIT B"/>
    <property type="match status" value="1"/>
</dbReference>
<dbReference type="InterPro" id="IPR013979">
    <property type="entry name" value="TIF_beta_prop-like"/>
</dbReference>
<keyword evidence="2 9" id="KW-0963">Cytoplasm</keyword>
<accession>A0AAD8EK61</accession>
<proteinExistence type="inferred from homology"/>
<dbReference type="GO" id="GO:0001732">
    <property type="term" value="P:formation of cytoplasmic translation initiation complex"/>
    <property type="evidence" value="ECO:0007669"/>
    <property type="project" value="UniProtKB-UniRule"/>
</dbReference>
<evidence type="ECO:0000256" key="6">
    <source>
        <dbReference type="ARBA" id="ARBA00022884"/>
    </source>
</evidence>
<evidence type="ECO:0000313" key="14">
    <source>
        <dbReference type="Proteomes" id="UP001233999"/>
    </source>
</evidence>
<evidence type="ECO:0000256" key="8">
    <source>
        <dbReference type="ARBA" id="ARBA00047068"/>
    </source>
</evidence>
<sequence>MAKKKDNDKSSQNSEGTKQDKNDMNDEEPNFSDPEGYVDNISDEELLGDLLKQKPRETDGVESVIVVDGVPQVGPERLEKLTTVVNKIFSKFGTIVNEYYPTENGQTKGYIFLEYSNPQHAQEAVKLANNHKLDRQHTFLVNLFTDFKKYEEVPDEWEPPQPQPYEEQGNLHYYMLDQDAYDQYCIITGGGNNVQIWLNSAPDPTKLEDRPRWTESYVRWSPLGSYLSTIHKKGVALWGGPEFGQMMRFSHNGVQYIDFSPCEKYLVTYSPHNDDHPNDVKRLIIWDIRTGIEKRNFPTDGPSIWPIFRWSHDDKFFARIGSDVLSVYETPSFGLLEKKSIKIAGIRDFSWSPTDNVLAYWVAEDKDVPARVTLLEIPSRNEIRAKNLFNVADCKMHWQKSGDYLCVNVNRYSKIIRKEKNEVKYSGMYYNFEIFHMREKQIPVDSVEIKEVIHAFAWEPVGSKFAIIHGDGPNITVSFYGVKTGQTPSLLKRFEKKACNTLFWAPSGQFIVLAGLRNLGGTLEFVDTNDFTIMNSTEHFACSDVEWDPTGRYVVTAVSFWKAKVDTGFWIWSFQGKILKRVNIETFCELQWRPRLPNFVNASKELIEKRAKLMKDFQEYRARRMEQWVAEKQHRLALRSNVDTDELDSDTKNVEEEVVEFFIKEETTIID</sequence>
<dbReference type="GO" id="GO:0033290">
    <property type="term" value="C:eukaryotic 48S preinitiation complex"/>
    <property type="evidence" value="ECO:0007669"/>
    <property type="project" value="UniProtKB-UniRule"/>
</dbReference>
<evidence type="ECO:0000256" key="10">
    <source>
        <dbReference type="PIRNR" id="PIRNR036424"/>
    </source>
</evidence>
<evidence type="ECO:0000259" key="12">
    <source>
        <dbReference type="PROSITE" id="PS50102"/>
    </source>
</evidence>
<dbReference type="PIRSF" id="PIRSF036424">
    <property type="entry name" value="eIF3b"/>
    <property type="match status" value="1"/>
</dbReference>
<comment type="caution">
    <text evidence="13">The sequence shown here is derived from an EMBL/GenBank/DDBJ whole genome shotgun (WGS) entry which is preliminary data.</text>
</comment>
<dbReference type="GO" id="GO:0003743">
    <property type="term" value="F:translation initiation factor activity"/>
    <property type="evidence" value="ECO:0007669"/>
    <property type="project" value="UniProtKB-UniRule"/>
</dbReference>
<comment type="subunit">
    <text evidence="8">Component of the eukaryotic translation initiation factor 3 (eIF-3) complex. The eIF-3 complex interacts with pix. Interacts with mxt.</text>
</comment>
<dbReference type="GO" id="GO:0005852">
    <property type="term" value="C:eukaryotic translation initiation factor 3 complex"/>
    <property type="evidence" value="ECO:0007669"/>
    <property type="project" value="UniProtKB-UniRule"/>
</dbReference>
<dbReference type="PROSITE" id="PS50102">
    <property type="entry name" value="RRM"/>
    <property type="match status" value="1"/>
</dbReference>
<dbReference type="GO" id="GO:0016282">
    <property type="term" value="C:eukaryotic 43S preinitiation complex"/>
    <property type="evidence" value="ECO:0007669"/>
    <property type="project" value="UniProtKB-UniRule"/>
</dbReference>
<dbReference type="AlphaFoldDB" id="A0AAD8EK61"/>
<organism evidence="13 14">
    <name type="scientific">Diploptera punctata</name>
    <name type="common">Pacific beetle cockroach</name>
    <dbReference type="NCBI Taxonomy" id="6984"/>
    <lineage>
        <taxon>Eukaryota</taxon>
        <taxon>Metazoa</taxon>
        <taxon>Ecdysozoa</taxon>
        <taxon>Arthropoda</taxon>
        <taxon>Hexapoda</taxon>
        <taxon>Insecta</taxon>
        <taxon>Pterygota</taxon>
        <taxon>Neoptera</taxon>
        <taxon>Polyneoptera</taxon>
        <taxon>Dictyoptera</taxon>
        <taxon>Blattodea</taxon>
        <taxon>Blaberoidea</taxon>
        <taxon>Blaberidae</taxon>
        <taxon>Diplopterinae</taxon>
        <taxon>Diploptera</taxon>
    </lineage>
</organism>
<comment type="similarity">
    <text evidence="9 10">Belongs to the eIF-3 subunit B family.</text>
</comment>
<dbReference type="InterPro" id="IPR000504">
    <property type="entry name" value="RRM_dom"/>
</dbReference>
<evidence type="ECO:0000256" key="9">
    <source>
        <dbReference type="HAMAP-Rule" id="MF_03001"/>
    </source>
</evidence>
<dbReference type="SMART" id="SM00360">
    <property type="entry name" value="RRM"/>
    <property type="match status" value="1"/>
</dbReference>
<reference evidence="13" key="1">
    <citation type="journal article" date="2023" name="IScience">
        <title>Live-bearing cockroach genome reveals convergent evolutionary mechanisms linked to viviparity in insects and beyond.</title>
        <authorList>
            <person name="Fouks B."/>
            <person name="Harrison M.C."/>
            <person name="Mikhailova A.A."/>
            <person name="Marchal E."/>
            <person name="English S."/>
            <person name="Carruthers M."/>
            <person name="Jennings E.C."/>
            <person name="Chiamaka E.L."/>
            <person name="Frigard R.A."/>
            <person name="Pippel M."/>
            <person name="Attardo G.M."/>
            <person name="Benoit J.B."/>
            <person name="Bornberg-Bauer E."/>
            <person name="Tobe S.S."/>
        </authorList>
    </citation>
    <scope>NUCLEOTIDE SEQUENCE</scope>
    <source>
        <strain evidence="13">Stay&amp;Tobe</strain>
    </source>
</reference>
<dbReference type="GO" id="GO:0003723">
    <property type="term" value="F:RNA binding"/>
    <property type="evidence" value="ECO:0007669"/>
    <property type="project" value="UniProtKB-UniRule"/>
</dbReference>
<keyword evidence="5" id="KW-0677">Repeat</keyword>
<evidence type="ECO:0000313" key="13">
    <source>
        <dbReference type="EMBL" id="KAJ9593233.1"/>
    </source>
</evidence>
<dbReference type="CDD" id="cd12278">
    <property type="entry name" value="RRM_eIF3B"/>
    <property type="match status" value="1"/>
</dbReference>
<dbReference type="GO" id="GO:0031369">
    <property type="term" value="F:translation initiation factor binding"/>
    <property type="evidence" value="ECO:0007669"/>
    <property type="project" value="InterPro"/>
</dbReference>
<keyword evidence="7 9" id="KW-0648">Protein biosynthesis</keyword>
<keyword evidence="6 9" id="KW-0694">RNA-binding</keyword>
<reference evidence="13" key="2">
    <citation type="submission" date="2023-05" db="EMBL/GenBank/DDBJ databases">
        <authorList>
            <person name="Fouks B."/>
        </authorList>
    </citation>
    <scope>NUCLEOTIDE SEQUENCE</scope>
    <source>
        <strain evidence="13">Stay&amp;Tobe</strain>
        <tissue evidence="13">Testes</tissue>
    </source>
</reference>
<dbReference type="InterPro" id="IPR011400">
    <property type="entry name" value="EIF3B"/>
</dbReference>
<dbReference type="SUPFAM" id="SSF82171">
    <property type="entry name" value="DPP6 N-terminal domain-like"/>
    <property type="match status" value="1"/>
</dbReference>
<dbReference type="EMBL" id="JASPKZ010003453">
    <property type="protein sequence ID" value="KAJ9593233.1"/>
    <property type="molecule type" value="Genomic_DNA"/>
</dbReference>
<evidence type="ECO:0000256" key="2">
    <source>
        <dbReference type="ARBA" id="ARBA00022490"/>
    </source>
</evidence>
<dbReference type="Proteomes" id="UP001233999">
    <property type="component" value="Unassembled WGS sequence"/>
</dbReference>
<feature type="domain" description="RRM" evidence="12">
    <location>
        <begin position="63"/>
        <end position="146"/>
    </location>
</feature>
<keyword evidence="14" id="KW-1185">Reference proteome</keyword>
<evidence type="ECO:0000256" key="4">
    <source>
        <dbReference type="ARBA" id="ARBA00022574"/>
    </source>
</evidence>
<feature type="region of interest" description="Disordered" evidence="11">
    <location>
        <begin position="1"/>
        <end position="39"/>
    </location>
</feature>
<dbReference type="Pfam" id="PF08662">
    <property type="entry name" value="eIF2A"/>
    <property type="match status" value="1"/>
</dbReference>
<keyword evidence="4" id="KW-0853">WD repeat</keyword>
<evidence type="ECO:0000256" key="5">
    <source>
        <dbReference type="ARBA" id="ARBA00022737"/>
    </source>
</evidence>
<evidence type="ECO:0000256" key="11">
    <source>
        <dbReference type="SAM" id="MobiDB-lite"/>
    </source>
</evidence>
<evidence type="ECO:0000256" key="1">
    <source>
        <dbReference type="ARBA" id="ARBA00004496"/>
    </source>
</evidence>
<dbReference type="Gene3D" id="2.130.10.10">
    <property type="entry name" value="YVTN repeat-like/Quinoprotein amine dehydrogenase"/>
    <property type="match status" value="2"/>
</dbReference>
<dbReference type="SUPFAM" id="SSF54928">
    <property type="entry name" value="RNA-binding domain, RBD"/>
    <property type="match status" value="1"/>
</dbReference>
<dbReference type="HAMAP" id="MF_03001">
    <property type="entry name" value="eIF3b"/>
    <property type="match status" value="1"/>
</dbReference>
<dbReference type="Gene3D" id="3.30.70.330">
    <property type="match status" value="1"/>
</dbReference>
<keyword evidence="3 9" id="KW-0396">Initiation factor</keyword>
<evidence type="ECO:0000256" key="7">
    <source>
        <dbReference type="ARBA" id="ARBA00022917"/>
    </source>
</evidence>
<dbReference type="InterPro" id="IPR012677">
    <property type="entry name" value="Nucleotide-bd_a/b_plait_sf"/>
</dbReference>
<dbReference type="FunFam" id="2.130.10.10:FF:001060">
    <property type="entry name" value="Eukaryotic translation initiation factor 3 subunit B"/>
    <property type="match status" value="1"/>
</dbReference>
<gene>
    <name evidence="13" type="ORF">L9F63_015232</name>
</gene>
<protein>
    <recommendedName>
        <fullName evidence="9 10">Eukaryotic translation initiation factor 3 subunit B</fullName>
        <shortName evidence="9 10">eIF3b</shortName>
    </recommendedName>
    <alternativeName>
        <fullName evidence="9">Eukaryotic translation initiation factor 3 subunit 9</fullName>
    </alternativeName>
</protein>
<dbReference type="Pfam" id="PF00076">
    <property type="entry name" value="RRM_1"/>
    <property type="match status" value="1"/>
</dbReference>
<name>A0AAD8EK61_DIPPU</name>
<dbReference type="PANTHER" id="PTHR14068">
    <property type="entry name" value="EUKARYOTIC TRANSLATION INITIATION FACTOR 3 EIF3 -RELATED"/>
    <property type="match status" value="1"/>
</dbReference>
<dbReference type="FunFam" id="3.30.70.330:FF:000607">
    <property type="entry name" value="Eukaryotic translation initiation factor 3 subunit B"/>
    <property type="match status" value="1"/>
</dbReference>
<comment type="subcellular location">
    <subcellularLocation>
        <location evidence="1 9 10">Cytoplasm</location>
    </subcellularLocation>
</comment>
<comment type="function">
    <text evidence="9">RNA-binding component of the eukaryotic translation initiation factor 3 (eIF-3) complex, which is involved in protein synthesis of a specialized repertoire of mRNAs and, together with other initiation factors, stimulates binding of mRNA and methionyl-tRNAi to the 40S ribosome. The eIF-3 complex specifically targets and initiates translation of a subset of mRNAs involved in cell proliferation.</text>
</comment>
<dbReference type="InterPro" id="IPR015943">
    <property type="entry name" value="WD40/YVTN_repeat-like_dom_sf"/>
</dbReference>
<evidence type="ECO:0000256" key="3">
    <source>
        <dbReference type="ARBA" id="ARBA00022540"/>
    </source>
</evidence>
<dbReference type="InterPro" id="IPR034363">
    <property type="entry name" value="eIF3B_RRM"/>
</dbReference>